<name>A0A6A6GVD1_VIRVR</name>
<evidence type="ECO:0000256" key="1">
    <source>
        <dbReference type="SAM" id="SignalP"/>
    </source>
</evidence>
<dbReference type="Proteomes" id="UP000800092">
    <property type="component" value="Unassembled WGS sequence"/>
</dbReference>
<organism evidence="2 3">
    <name type="scientific">Viridothelium virens</name>
    <name type="common">Speckled blister lichen</name>
    <name type="synonym">Trypethelium virens</name>
    <dbReference type="NCBI Taxonomy" id="1048519"/>
    <lineage>
        <taxon>Eukaryota</taxon>
        <taxon>Fungi</taxon>
        <taxon>Dikarya</taxon>
        <taxon>Ascomycota</taxon>
        <taxon>Pezizomycotina</taxon>
        <taxon>Dothideomycetes</taxon>
        <taxon>Dothideomycetes incertae sedis</taxon>
        <taxon>Trypetheliales</taxon>
        <taxon>Trypetheliaceae</taxon>
        <taxon>Viridothelium</taxon>
    </lineage>
</organism>
<evidence type="ECO:0000313" key="2">
    <source>
        <dbReference type="EMBL" id="KAF2229561.1"/>
    </source>
</evidence>
<dbReference type="EMBL" id="ML991860">
    <property type="protein sequence ID" value="KAF2229561.1"/>
    <property type="molecule type" value="Genomic_DNA"/>
</dbReference>
<evidence type="ECO:0008006" key="4">
    <source>
        <dbReference type="Google" id="ProtNLM"/>
    </source>
</evidence>
<accession>A0A6A6GVD1</accession>
<feature type="signal peptide" evidence="1">
    <location>
        <begin position="1"/>
        <end position="16"/>
    </location>
</feature>
<feature type="chain" id="PRO_5025617347" description="Secreted protein" evidence="1">
    <location>
        <begin position="17"/>
        <end position="150"/>
    </location>
</feature>
<proteinExistence type="predicted"/>
<sequence length="150" mass="16396">MLHFLFHGVLCADANASLWCCGAAMDQPRHFRLPGCCSSPDLRQGTTGQGYRCLLRPAPTAIGVAGYLGIRFALQVLQVLDRLLGAAHNGDLYFSTFKVQLATLPLLLPPPVKPIGKDPTSVRSSQSVRVQLNCDTYVFYRPEDHAAKVK</sequence>
<evidence type="ECO:0000313" key="3">
    <source>
        <dbReference type="Proteomes" id="UP000800092"/>
    </source>
</evidence>
<gene>
    <name evidence="2" type="ORF">EV356DRAFT_520989</name>
</gene>
<reference evidence="2" key="1">
    <citation type="journal article" date="2020" name="Stud. Mycol.">
        <title>101 Dothideomycetes genomes: a test case for predicting lifestyles and emergence of pathogens.</title>
        <authorList>
            <person name="Haridas S."/>
            <person name="Albert R."/>
            <person name="Binder M."/>
            <person name="Bloem J."/>
            <person name="Labutti K."/>
            <person name="Salamov A."/>
            <person name="Andreopoulos B."/>
            <person name="Baker S."/>
            <person name="Barry K."/>
            <person name="Bills G."/>
            <person name="Bluhm B."/>
            <person name="Cannon C."/>
            <person name="Castanera R."/>
            <person name="Culley D."/>
            <person name="Daum C."/>
            <person name="Ezra D."/>
            <person name="Gonzalez J."/>
            <person name="Henrissat B."/>
            <person name="Kuo A."/>
            <person name="Liang C."/>
            <person name="Lipzen A."/>
            <person name="Lutzoni F."/>
            <person name="Magnuson J."/>
            <person name="Mondo S."/>
            <person name="Nolan M."/>
            <person name="Ohm R."/>
            <person name="Pangilinan J."/>
            <person name="Park H.-J."/>
            <person name="Ramirez L."/>
            <person name="Alfaro M."/>
            <person name="Sun H."/>
            <person name="Tritt A."/>
            <person name="Yoshinaga Y."/>
            <person name="Zwiers L.-H."/>
            <person name="Turgeon B."/>
            <person name="Goodwin S."/>
            <person name="Spatafora J."/>
            <person name="Crous P."/>
            <person name="Grigoriev I."/>
        </authorList>
    </citation>
    <scope>NUCLEOTIDE SEQUENCE</scope>
    <source>
        <strain evidence="2">Tuck. ex Michener</strain>
    </source>
</reference>
<keyword evidence="1" id="KW-0732">Signal</keyword>
<dbReference type="AlphaFoldDB" id="A0A6A6GVD1"/>
<keyword evidence="3" id="KW-1185">Reference proteome</keyword>
<protein>
    <recommendedName>
        <fullName evidence="4">Secreted protein</fullName>
    </recommendedName>
</protein>